<accession>A0A4U1CBA6</accession>
<dbReference type="OrthoDB" id="1437859at2"/>
<dbReference type="Proteomes" id="UP000310477">
    <property type="component" value="Unassembled WGS sequence"/>
</dbReference>
<comment type="caution">
    <text evidence="2">The sequence shown here is derived from an EMBL/GenBank/DDBJ whole genome shotgun (WGS) entry which is preliminary data.</text>
</comment>
<proteinExistence type="predicted"/>
<feature type="domain" description="VWFA" evidence="1">
    <location>
        <begin position="21"/>
        <end position="217"/>
    </location>
</feature>
<dbReference type="Pfam" id="PF13519">
    <property type="entry name" value="VWA_2"/>
    <property type="match status" value="1"/>
</dbReference>
<dbReference type="AlphaFoldDB" id="A0A4U1CBA6"/>
<reference evidence="2 3" key="1">
    <citation type="submission" date="2019-04" db="EMBL/GenBank/DDBJ databases">
        <title>Pedobacter sp. AR-2-6 sp. nov., isolated from Arctic soil.</title>
        <authorList>
            <person name="Dahal R.H."/>
            <person name="Kim D.-U."/>
        </authorList>
    </citation>
    <scope>NUCLEOTIDE SEQUENCE [LARGE SCALE GENOMIC DNA]</scope>
    <source>
        <strain evidence="2 3">AR-2-6</strain>
    </source>
</reference>
<protein>
    <submittedName>
        <fullName evidence="2">VWA domain-containing protein</fullName>
    </submittedName>
</protein>
<dbReference type="EMBL" id="SWBO01000001">
    <property type="protein sequence ID" value="TKC03192.1"/>
    <property type="molecule type" value="Genomic_DNA"/>
</dbReference>
<keyword evidence="3" id="KW-1185">Reference proteome</keyword>
<dbReference type="InterPro" id="IPR036465">
    <property type="entry name" value="vWFA_dom_sf"/>
</dbReference>
<evidence type="ECO:0000259" key="1">
    <source>
        <dbReference type="PROSITE" id="PS50234"/>
    </source>
</evidence>
<organism evidence="2 3">
    <name type="scientific">Pedobacter cryotolerans</name>
    <dbReference type="NCBI Taxonomy" id="2571270"/>
    <lineage>
        <taxon>Bacteria</taxon>
        <taxon>Pseudomonadati</taxon>
        <taxon>Bacteroidota</taxon>
        <taxon>Sphingobacteriia</taxon>
        <taxon>Sphingobacteriales</taxon>
        <taxon>Sphingobacteriaceae</taxon>
        <taxon>Pedobacter</taxon>
    </lineage>
</organism>
<dbReference type="SUPFAM" id="SSF53300">
    <property type="entry name" value="vWA-like"/>
    <property type="match status" value="1"/>
</dbReference>
<evidence type="ECO:0000313" key="2">
    <source>
        <dbReference type="EMBL" id="TKC03192.1"/>
    </source>
</evidence>
<dbReference type="PROSITE" id="PS50234">
    <property type="entry name" value="VWFA"/>
    <property type="match status" value="1"/>
</dbReference>
<evidence type="ECO:0000313" key="3">
    <source>
        <dbReference type="Proteomes" id="UP000310477"/>
    </source>
</evidence>
<dbReference type="CDD" id="cd00198">
    <property type="entry name" value="vWFA"/>
    <property type="match status" value="1"/>
</dbReference>
<gene>
    <name evidence="2" type="ORF">FA045_01070</name>
</gene>
<name>A0A4U1CBA6_9SPHI</name>
<dbReference type="Gene3D" id="3.40.50.410">
    <property type="entry name" value="von Willebrand factor, type A domain"/>
    <property type="match status" value="1"/>
</dbReference>
<sequence length="228" mass="25026">MSNITEIPDVASSRTFHQLGILVLDGSGSMQHYIGDGNRPLADNVNVSVRDFLGFFKNSSIKNNFSIAVVTFDDNATIHTPITPLEDIDDYADYNPVNNGHGGRTFIGGALQKAEELAKEFLSSPEALQNSIDHKVSIIVLSDGLCLKADETLNISKQVKENDKIQICTTLFLAKEQIGEEETKLAKNVLLDVASAPNFFKTSYSENDLRQFFTSSLSANTKYGKTDI</sequence>
<dbReference type="RefSeq" id="WP_136873561.1">
    <property type="nucleotide sequence ID" value="NZ_SWBO01000001.1"/>
</dbReference>
<dbReference type="InterPro" id="IPR002035">
    <property type="entry name" value="VWF_A"/>
</dbReference>